<name>A0ABS1HAS6_9BACL</name>
<dbReference type="Gene3D" id="1.10.1740.10">
    <property type="match status" value="1"/>
</dbReference>
<dbReference type="NCBIfam" id="TIGR02937">
    <property type="entry name" value="sigma70-ECF"/>
    <property type="match status" value="1"/>
</dbReference>
<gene>
    <name evidence="8" type="ORF">JFL43_16965</name>
</gene>
<dbReference type="InterPro" id="IPR039425">
    <property type="entry name" value="RNA_pol_sigma-70-like"/>
</dbReference>
<comment type="caution">
    <text evidence="8">The sequence shown here is derived from an EMBL/GenBank/DDBJ whole genome shotgun (WGS) entry which is preliminary data.</text>
</comment>
<dbReference type="CDD" id="cd06171">
    <property type="entry name" value="Sigma70_r4"/>
    <property type="match status" value="1"/>
</dbReference>
<evidence type="ECO:0000259" key="6">
    <source>
        <dbReference type="Pfam" id="PF04542"/>
    </source>
</evidence>
<dbReference type="PANTHER" id="PTHR43133:SF52">
    <property type="entry name" value="ECF RNA POLYMERASE SIGMA FACTOR SIGL"/>
    <property type="match status" value="1"/>
</dbReference>
<dbReference type="Pfam" id="PF08281">
    <property type="entry name" value="Sigma70_r4_2"/>
    <property type="match status" value="1"/>
</dbReference>
<dbReference type="Proteomes" id="UP000618943">
    <property type="component" value="Unassembled WGS sequence"/>
</dbReference>
<dbReference type="SUPFAM" id="SSF88659">
    <property type="entry name" value="Sigma3 and sigma4 domains of RNA polymerase sigma factors"/>
    <property type="match status" value="1"/>
</dbReference>
<dbReference type="RefSeq" id="WP_200749974.1">
    <property type="nucleotide sequence ID" value="NZ_JAEOAH010000033.1"/>
</dbReference>
<evidence type="ECO:0000313" key="8">
    <source>
        <dbReference type="EMBL" id="MBK3496517.1"/>
    </source>
</evidence>
<feature type="domain" description="RNA polymerase sigma factor 70 region 4 type 2" evidence="7">
    <location>
        <begin position="112"/>
        <end position="164"/>
    </location>
</feature>
<keyword evidence="9" id="KW-1185">Reference proteome</keyword>
<dbReference type="PANTHER" id="PTHR43133">
    <property type="entry name" value="RNA POLYMERASE ECF-TYPE SIGMA FACTO"/>
    <property type="match status" value="1"/>
</dbReference>
<dbReference type="SUPFAM" id="SSF88946">
    <property type="entry name" value="Sigma2 domain of RNA polymerase sigma factors"/>
    <property type="match status" value="1"/>
</dbReference>
<dbReference type="InterPro" id="IPR036388">
    <property type="entry name" value="WH-like_DNA-bd_sf"/>
</dbReference>
<dbReference type="Gene3D" id="1.10.10.10">
    <property type="entry name" value="Winged helix-like DNA-binding domain superfamily/Winged helix DNA-binding domain"/>
    <property type="match status" value="1"/>
</dbReference>
<protein>
    <submittedName>
        <fullName evidence="8">RNA polymerase sigma factor</fullName>
    </submittedName>
</protein>
<dbReference type="InterPro" id="IPR013325">
    <property type="entry name" value="RNA_pol_sigma_r2"/>
</dbReference>
<feature type="domain" description="RNA polymerase sigma-70 region 2" evidence="6">
    <location>
        <begin position="21"/>
        <end position="87"/>
    </location>
</feature>
<dbReference type="Pfam" id="PF04542">
    <property type="entry name" value="Sigma70_r2"/>
    <property type="match status" value="1"/>
</dbReference>
<evidence type="ECO:0000256" key="2">
    <source>
        <dbReference type="ARBA" id="ARBA00023015"/>
    </source>
</evidence>
<evidence type="ECO:0000313" key="9">
    <source>
        <dbReference type="Proteomes" id="UP000618943"/>
    </source>
</evidence>
<dbReference type="InterPro" id="IPR014284">
    <property type="entry name" value="RNA_pol_sigma-70_dom"/>
</dbReference>
<dbReference type="InterPro" id="IPR007627">
    <property type="entry name" value="RNA_pol_sigma70_r2"/>
</dbReference>
<keyword evidence="2" id="KW-0805">Transcription regulation</keyword>
<evidence type="ECO:0000256" key="4">
    <source>
        <dbReference type="ARBA" id="ARBA00023125"/>
    </source>
</evidence>
<keyword evidence="3" id="KW-0731">Sigma factor</keyword>
<dbReference type="EMBL" id="JAEOAH010000033">
    <property type="protein sequence ID" value="MBK3496517.1"/>
    <property type="molecule type" value="Genomic_DNA"/>
</dbReference>
<proteinExistence type="inferred from homology"/>
<sequence length="174" mass="20247">MGDKKLIKQIQQGNSDLLDVLIRKYYKDIYSFCFRKTVNSNIAADLTQEVFLKLVHYIHSYVHDGKFKNYLFTIARNVCIDYYRKNGDVIQFSEGLDAPANDENLTKVEQSEIVMQALNDLPDIQKDVVLLRFYHDMKVRDIAEITQTSLSTTKSRLKQGLDKLKKIISEEDVF</sequence>
<evidence type="ECO:0000256" key="3">
    <source>
        <dbReference type="ARBA" id="ARBA00023082"/>
    </source>
</evidence>
<keyword evidence="5" id="KW-0804">Transcription</keyword>
<evidence type="ECO:0000256" key="1">
    <source>
        <dbReference type="ARBA" id="ARBA00010641"/>
    </source>
</evidence>
<reference evidence="8 9" key="1">
    <citation type="submission" date="2020-12" db="EMBL/GenBank/DDBJ databases">
        <title>YIM B01967 draft genome.</title>
        <authorList>
            <person name="Yan X."/>
        </authorList>
    </citation>
    <scope>NUCLEOTIDE SEQUENCE [LARGE SCALE GENOMIC DNA]</scope>
    <source>
        <strain evidence="8 9">YIM B01967</strain>
    </source>
</reference>
<keyword evidence="4" id="KW-0238">DNA-binding</keyword>
<dbReference type="InterPro" id="IPR013324">
    <property type="entry name" value="RNA_pol_sigma_r3/r4-like"/>
</dbReference>
<dbReference type="InterPro" id="IPR013249">
    <property type="entry name" value="RNA_pol_sigma70_r4_t2"/>
</dbReference>
<comment type="similarity">
    <text evidence="1">Belongs to the sigma-70 factor family. ECF subfamily.</text>
</comment>
<evidence type="ECO:0000259" key="7">
    <source>
        <dbReference type="Pfam" id="PF08281"/>
    </source>
</evidence>
<organism evidence="8 9">
    <name type="scientific">Viridibacillus soli</name>
    <dbReference type="NCBI Taxonomy" id="2798301"/>
    <lineage>
        <taxon>Bacteria</taxon>
        <taxon>Bacillati</taxon>
        <taxon>Bacillota</taxon>
        <taxon>Bacilli</taxon>
        <taxon>Bacillales</taxon>
        <taxon>Caryophanaceae</taxon>
        <taxon>Viridibacillus</taxon>
    </lineage>
</organism>
<evidence type="ECO:0000256" key="5">
    <source>
        <dbReference type="ARBA" id="ARBA00023163"/>
    </source>
</evidence>
<accession>A0ABS1HAS6</accession>